<accession>A0A372GHZ5</accession>
<dbReference type="OrthoDB" id="1494254at2"/>
<keyword evidence="3" id="KW-0560">Oxidoreductase</keyword>
<dbReference type="InterPro" id="IPR011008">
    <property type="entry name" value="Dimeric_a/b-barrel"/>
</dbReference>
<evidence type="ECO:0000256" key="1">
    <source>
        <dbReference type="SAM" id="Phobius"/>
    </source>
</evidence>
<feature type="transmembrane region" description="Helical" evidence="1">
    <location>
        <begin position="150"/>
        <end position="173"/>
    </location>
</feature>
<name>A0A372GHZ5_9ACTN</name>
<organism evidence="3 4">
    <name type="scientific">Actinomadura spongiicola</name>
    <dbReference type="NCBI Taxonomy" id="2303421"/>
    <lineage>
        <taxon>Bacteria</taxon>
        <taxon>Bacillati</taxon>
        <taxon>Actinomycetota</taxon>
        <taxon>Actinomycetes</taxon>
        <taxon>Streptosporangiales</taxon>
        <taxon>Thermomonosporaceae</taxon>
        <taxon>Actinomadura</taxon>
    </lineage>
</organism>
<keyword evidence="1" id="KW-0472">Membrane</keyword>
<protein>
    <submittedName>
        <fullName evidence="3">Antibiotic biosynthesis monooxygenase</fullName>
    </submittedName>
</protein>
<evidence type="ECO:0000313" key="3">
    <source>
        <dbReference type="EMBL" id="RFS84986.1"/>
    </source>
</evidence>
<dbReference type="Pfam" id="PF03992">
    <property type="entry name" value="ABM"/>
    <property type="match status" value="1"/>
</dbReference>
<dbReference type="RefSeq" id="WP_117400325.1">
    <property type="nucleotide sequence ID" value="NZ_QVNQ01000004.1"/>
</dbReference>
<feature type="domain" description="ABM" evidence="2">
    <location>
        <begin position="9"/>
        <end position="83"/>
    </location>
</feature>
<keyword evidence="1" id="KW-0812">Transmembrane</keyword>
<keyword evidence="1" id="KW-1133">Transmembrane helix</keyword>
<dbReference type="EMBL" id="QVNQ01000004">
    <property type="protein sequence ID" value="RFS84986.1"/>
    <property type="molecule type" value="Genomic_DNA"/>
</dbReference>
<dbReference type="PANTHER" id="PTHR40057">
    <property type="entry name" value="SLR1162 PROTEIN"/>
    <property type="match status" value="1"/>
</dbReference>
<evidence type="ECO:0000313" key="4">
    <source>
        <dbReference type="Proteomes" id="UP000262882"/>
    </source>
</evidence>
<dbReference type="PANTHER" id="PTHR40057:SF1">
    <property type="entry name" value="SLR1162 PROTEIN"/>
    <property type="match status" value="1"/>
</dbReference>
<dbReference type="SUPFAM" id="SSF54909">
    <property type="entry name" value="Dimeric alpha+beta barrel"/>
    <property type="match status" value="1"/>
</dbReference>
<comment type="caution">
    <text evidence="3">The sequence shown here is derived from an EMBL/GenBank/DDBJ whole genome shotgun (WGS) entry which is preliminary data.</text>
</comment>
<dbReference type="Gene3D" id="3.30.70.100">
    <property type="match status" value="1"/>
</dbReference>
<reference evidence="3 4" key="1">
    <citation type="submission" date="2018-08" db="EMBL/GenBank/DDBJ databases">
        <title>Actinomadura spongicola sp. nov., isolated from marine sponge Leucetta chagosensis.</title>
        <authorList>
            <person name="Li L."/>
            <person name="Lin H.W."/>
        </authorList>
    </citation>
    <scope>NUCLEOTIDE SEQUENCE [LARGE SCALE GENOMIC DNA]</scope>
    <source>
        <strain evidence="3 4">LHW52907</strain>
    </source>
</reference>
<evidence type="ECO:0000259" key="2">
    <source>
        <dbReference type="Pfam" id="PF03992"/>
    </source>
</evidence>
<proteinExistence type="predicted"/>
<keyword evidence="4" id="KW-1185">Reference proteome</keyword>
<dbReference type="InterPro" id="IPR007138">
    <property type="entry name" value="ABM_dom"/>
</dbReference>
<dbReference type="Proteomes" id="UP000262882">
    <property type="component" value="Unassembled WGS sequence"/>
</dbReference>
<sequence>MQDEDGETVTTVLTWDVKPGRERDFEEWAVGLHRAATSYPGHQGATWLRAEGSRHRYYTVVNFADRERLDAWLGSAERAAWIDRVRGIAREHHRDTTGLETWFSLPGESVPPPSDLKMIAVTFCAVYPLSLLLQAFVTPSTTSWPLPLKALVFPVIVIPLLTLLVMPALSRLFRRWLYPMKRTHRPAKPGR</sequence>
<feature type="transmembrane region" description="Helical" evidence="1">
    <location>
        <begin position="118"/>
        <end position="138"/>
    </location>
</feature>
<gene>
    <name evidence="3" type="ORF">D0T12_15975</name>
</gene>
<keyword evidence="3" id="KW-0503">Monooxygenase</keyword>
<dbReference type="GO" id="GO:0004497">
    <property type="term" value="F:monooxygenase activity"/>
    <property type="evidence" value="ECO:0007669"/>
    <property type="project" value="UniProtKB-KW"/>
</dbReference>
<dbReference type="InterPro" id="IPR038762">
    <property type="entry name" value="ABM_predict"/>
</dbReference>
<dbReference type="AlphaFoldDB" id="A0A372GHZ5"/>